<dbReference type="RefSeq" id="WP_025371792.1">
    <property type="nucleotide sequence ID" value="NZ_CP003915.1"/>
</dbReference>
<dbReference type="OrthoDB" id="5114842at2"/>
<gene>
    <name evidence="1" type="ORF">MIM_c10710</name>
</gene>
<protein>
    <submittedName>
        <fullName evidence="1">Putative endodeoxyribonuclease RusA</fullName>
    </submittedName>
</protein>
<evidence type="ECO:0000313" key="1">
    <source>
        <dbReference type="EMBL" id="AHG63169.1"/>
    </source>
</evidence>
<dbReference type="AlphaFoldDB" id="W0P8I5"/>
<keyword evidence="2" id="KW-1185">Reference proteome</keyword>
<dbReference type="SUPFAM" id="SSF103084">
    <property type="entry name" value="Holliday junction resolvase RusA"/>
    <property type="match status" value="1"/>
</dbReference>
<reference evidence="1 2" key="1">
    <citation type="journal article" date="2014" name="Microbiology">
        <title>Unravelling the complete genome sequence of Advenella mimigardefordensis strain DPN7T and novel insights in the catabolism of the xenobiotic polythioester precursor 3,3'-dithiodipropionate.</title>
        <authorList>
            <person name="Wubbeler J.H."/>
            <person name="Hiessl S."/>
            <person name="Schuldes J."/>
            <person name="Thurmer A."/>
            <person name="Daniel R."/>
            <person name="Steinbuchel A."/>
        </authorList>
    </citation>
    <scope>NUCLEOTIDE SEQUENCE [LARGE SCALE GENOMIC DNA]</scope>
    <source>
        <strain evidence="2">DSM 17166 / LMG 22922 / DPN7</strain>
    </source>
</reference>
<dbReference type="EMBL" id="CP003915">
    <property type="protein sequence ID" value="AHG63169.1"/>
    <property type="molecule type" value="Genomic_DNA"/>
</dbReference>
<proteinExistence type="predicted"/>
<dbReference type="InterPro" id="IPR036614">
    <property type="entry name" value="RusA-like_sf"/>
</dbReference>
<accession>W0P8I5</accession>
<dbReference type="HOGENOM" id="CLU_124338_1_0_4"/>
<evidence type="ECO:0000313" key="2">
    <source>
        <dbReference type="Proteomes" id="UP000019095"/>
    </source>
</evidence>
<dbReference type="PATRIC" id="fig|1247726.3.peg.1176"/>
<dbReference type="Proteomes" id="UP000019095">
    <property type="component" value="Chromosome"/>
</dbReference>
<sequence length="147" mass="16407">MSPFSITFTVPGAAVPKARARVVKVKGRTMAFTPEKTVNFENLVSWTAKQAMQGRDMWMGPVKATIEVILPIPTSWSGKRKMEAAADHIAPTKKPDADNIQKALFDAMNDIVFKDDSQVVDIHCWKRYGLTPETRIRIESTCQEAAK</sequence>
<dbReference type="InterPro" id="IPR008822">
    <property type="entry name" value="Endonuclease_RusA-like"/>
</dbReference>
<organism evidence="1 2">
    <name type="scientific">Advenella mimigardefordensis (strain DSM 17166 / LMG 22922 / DPN7)</name>
    <dbReference type="NCBI Taxonomy" id="1247726"/>
    <lineage>
        <taxon>Bacteria</taxon>
        <taxon>Pseudomonadati</taxon>
        <taxon>Pseudomonadota</taxon>
        <taxon>Betaproteobacteria</taxon>
        <taxon>Burkholderiales</taxon>
        <taxon>Alcaligenaceae</taxon>
    </lineage>
</organism>
<name>W0P8I5_ADVMD</name>
<dbReference type="Pfam" id="PF05866">
    <property type="entry name" value="RusA"/>
    <property type="match status" value="1"/>
</dbReference>
<dbReference type="Gene3D" id="3.30.1330.70">
    <property type="entry name" value="Holliday junction resolvase RusA"/>
    <property type="match status" value="1"/>
</dbReference>
<dbReference type="GO" id="GO:0000287">
    <property type="term" value="F:magnesium ion binding"/>
    <property type="evidence" value="ECO:0007669"/>
    <property type="project" value="InterPro"/>
</dbReference>
<dbReference type="GO" id="GO:0006310">
    <property type="term" value="P:DNA recombination"/>
    <property type="evidence" value="ECO:0007669"/>
    <property type="project" value="InterPro"/>
</dbReference>
<dbReference type="eggNOG" id="COG4570">
    <property type="taxonomic scope" value="Bacteria"/>
</dbReference>
<dbReference type="KEGG" id="amim:MIM_c10710"/>
<dbReference type="GO" id="GO:0006281">
    <property type="term" value="P:DNA repair"/>
    <property type="evidence" value="ECO:0007669"/>
    <property type="project" value="InterPro"/>
</dbReference>